<dbReference type="Proteomes" id="UP001054821">
    <property type="component" value="Chromosome 1"/>
</dbReference>
<gene>
    <name evidence="2" type="ORF">L3X38_000481</name>
</gene>
<dbReference type="EMBL" id="JAJFAZ020000001">
    <property type="protein sequence ID" value="KAI5347594.1"/>
    <property type="molecule type" value="Genomic_DNA"/>
</dbReference>
<name>A0AAD4WQD8_PRUDU</name>
<keyword evidence="3" id="KW-1185">Reference proteome</keyword>
<comment type="caution">
    <text evidence="2">The sequence shown here is derived from an EMBL/GenBank/DDBJ whole genome shotgun (WGS) entry which is preliminary data.</text>
</comment>
<sequence>MYKSEVSHPDRGRPQEKQKEGNDSVIWSIHSNDQHNDHEDNHDHMRELKKFKDSELRSQIEKIVKGYKSQTHAELTLEAAKWDLQIAIHR</sequence>
<evidence type="ECO:0000313" key="2">
    <source>
        <dbReference type="EMBL" id="KAI5347594.1"/>
    </source>
</evidence>
<protein>
    <submittedName>
        <fullName evidence="2">Uncharacterized protein</fullName>
    </submittedName>
</protein>
<evidence type="ECO:0000313" key="3">
    <source>
        <dbReference type="Proteomes" id="UP001054821"/>
    </source>
</evidence>
<feature type="compositionally biased region" description="Basic and acidic residues" evidence="1">
    <location>
        <begin position="32"/>
        <end position="44"/>
    </location>
</feature>
<organism evidence="2 3">
    <name type="scientific">Prunus dulcis</name>
    <name type="common">Almond</name>
    <name type="synonym">Amygdalus dulcis</name>
    <dbReference type="NCBI Taxonomy" id="3755"/>
    <lineage>
        <taxon>Eukaryota</taxon>
        <taxon>Viridiplantae</taxon>
        <taxon>Streptophyta</taxon>
        <taxon>Embryophyta</taxon>
        <taxon>Tracheophyta</taxon>
        <taxon>Spermatophyta</taxon>
        <taxon>Magnoliopsida</taxon>
        <taxon>eudicotyledons</taxon>
        <taxon>Gunneridae</taxon>
        <taxon>Pentapetalae</taxon>
        <taxon>rosids</taxon>
        <taxon>fabids</taxon>
        <taxon>Rosales</taxon>
        <taxon>Rosaceae</taxon>
        <taxon>Amygdaloideae</taxon>
        <taxon>Amygdaleae</taxon>
        <taxon>Prunus</taxon>
    </lineage>
</organism>
<dbReference type="AlphaFoldDB" id="A0AAD4WQD8"/>
<proteinExistence type="predicted"/>
<evidence type="ECO:0000256" key="1">
    <source>
        <dbReference type="SAM" id="MobiDB-lite"/>
    </source>
</evidence>
<accession>A0AAD4WQD8</accession>
<feature type="region of interest" description="Disordered" evidence="1">
    <location>
        <begin position="1"/>
        <end position="44"/>
    </location>
</feature>
<feature type="compositionally biased region" description="Basic and acidic residues" evidence="1">
    <location>
        <begin position="1"/>
        <end position="22"/>
    </location>
</feature>
<reference evidence="2 3" key="1">
    <citation type="journal article" date="2022" name="G3 (Bethesda)">
        <title>Whole-genome sequence and methylome profiling of the almond [Prunus dulcis (Mill.) D.A. Webb] cultivar 'Nonpareil'.</title>
        <authorList>
            <person name="D'Amico-Willman K.M."/>
            <person name="Ouma W.Z."/>
            <person name="Meulia T."/>
            <person name="Sideli G.M."/>
            <person name="Gradziel T.M."/>
            <person name="Fresnedo-Ramirez J."/>
        </authorList>
    </citation>
    <scope>NUCLEOTIDE SEQUENCE [LARGE SCALE GENOMIC DNA]</scope>
    <source>
        <strain evidence="2">Clone GOH B32 T37-40</strain>
    </source>
</reference>